<proteinExistence type="predicted"/>
<reference evidence="2 3" key="1">
    <citation type="journal article" date="2020" name="Cell">
        <title>Large-Scale Comparative Analyses of Tick Genomes Elucidate Their Genetic Diversity and Vector Capacities.</title>
        <authorList>
            <consortium name="Tick Genome and Microbiome Consortium (TIGMIC)"/>
            <person name="Jia N."/>
            <person name="Wang J."/>
            <person name="Shi W."/>
            <person name="Du L."/>
            <person name="Sun Y."/>
            <person name="Zhan W."/>
            <person name="Jiang J.F."/>
            <person name="Wang Q."/>
            <person name="Zhang B."/>
            <person name="Ji P."/>
            <person name="Bell-Sakyi L."/>
            <person name="Cui X.M."/>
            <person name="Yuan T.T."/>
            <person name="Jiang B.G."/>
            <person name="Yang W.F."/>
            <person name="Lam T.T."/>
            <person name="Chang Q.C."/>
            <person name="Ding S.J."/>
            <person name="Wang X.J."/>
            <person name="Zhu J.G."/>
            <person name="Ruan X.D."/>
            <person name="Zhao L."/>
            <person name="Wei J.T."/>
            <person name="Ye R.Z."/>
            <person name="Que T.C."/>
            <person name="Du C.H."/>
            <person name="Zhou Y.H."/>
            <person name="Cheng J.X."/>
            <person name="Dai P.F."/>
            <person name="Guo W.B."/>
            <person name="Han X.H."/>
            <person name="Huang E.J."/>
            <person name="Li L.F."/>
            <person name="Wei W."/>
            <person name="Gao Y.C."/>
            <person name="Liu J.Z."/>
            <person name="Shao H.Z."/>
            <person name="Wang X."/>
            <person name="Wang C.C."/>
            <person name="Yang T.C."/>
            <person name="Huo Q.B."/>
            <person name="Li W."/>
            <person name="Chen H.Y."/>
            <person name="Chen S.E."/>
            <person name="Zhou L.G."/>
            <person name="Ni X.B."/>
            <person name="Tian J.H."/>
            <person name="Sheng Y."/>
            <person name="Liu T."/>
            <person name="Pan Y.S."/>
            <person name="Xia L.Y."/>
            <person name="Li J."/>
            <person name="Zhao F."/>
            <person name="Cao W.C."/>
        </authorList>
    </citation>
    <scope>NUCLEOTIDE SEQUENCE [LARGE SCALE GENOMIC DNA]</scope>
    <source>
        <strain evidence="2">HaeL-2018</strain>
    </source>
</reference>
<dbReference type="VEuPathDB" id="VectorBase:HLOH_050434"/>
<gene>
    <name evidence="2" type="ORF">HPB48_026808</name>
</gene>
<sequence length="200" mass="22485">MASNQKAAILSLCMCKIRRCDNPSWVIRFHKFSTRRRALKKRSPEATDAGLLERLTAIDGARCGGLPSRHVPSRRCPKLVSTASLRDRVCTPWKWKERLTTPFEPRSPQAEISKVKQMLEIVIAENKALKAEITKLKSLRVGTATSQAEQLRTEVLILCADLLVKNTLNDDIKVESPFFKRNAEDAIVTPMRHPKKAGGL</sequence>
<accession>A0A9J6HBN7</accession>
<dbReference type="AlphaFoldDB" id="A0A9J6HBN7"/>
<keyword evidence="1" id="KW-0175">Coiled coil</keyword>
<dbReference type="Proteomes" id="UP000821853">
    <property type="component" value="Unassembled WGS sequence"/>
</dbReference>
<evidence type="ECO:0000313" key="2">
    <source>
        <dbReference type="EMBL" id="KAH9384796.1"/>
    </source>
</evidence>
<evidence type="ECO:0000256" key="1">
    <source>
        <dbReference type="SAM" id="Coils"/>
    </source>
</evidence>
<organism evidence="2 3">
    <name type="scientific">Haemaphysalis longicornis</name>
    <name type="common">Bush tick</name>
    <dbReference type="NCBI Taxonomy" id="44386"/>
    <lineage>
        <taxon>Eukaryota</taxon>
        <taxon>Metazoa</taxon>
        <taxon>Ecdysozoa</taxon>
        <taxon>Arthropoda</taxon>
        <taxon>Chelicerata</taxon>
        <taxon>Arachnida</taxon>
        <taxon>Acari</taxon>
        <taxon>Parasitiformes</taxon>
        <taxon>Ixodida</taxon>
        <taxon>Ixodoidea</taxon>
        <taxon>Ixodidae</taxon>
        <taxon>Haemaphysalinae</taxon>
        <taxon>Haemaphysalis</taxon>
    </lineage>
</organism>
<comment type="caution">
    <text evidence="2">The sequence shown here is derived from an EMBL/GenBank/DDBJ whole genome shotgun (WGS) entry which is preliminary data.</text>
</comment>
<feature type="coiled-coil region" evidence="1">
    <location>
        <begin position="112"/>
        <end position="139"/>
    </location>
</feature>
<keyword evidence="3" id="KW-1185">Reference proteome</keyword>
<protein>
    <submittedName>
        <fullName evidence="2">Uncharacterized protein</fullName>
    </submittedName>
</protein>
<evidence type="ECO:0000313" key="3">
    <source>
        <dbReference type="Proteomes" id="UP000821853"/>
    </source>
</evidence>
<name>A0A9J6HBN7_HAELO</name>
<dbReference type="EMBL" id="JABSTR010003154">
    <property type="protein sequence ID" value="KAH9384796.1"/>
    <property type="molecule type" value="Genomic_DNA"/>
</dbReference>